<dbReference type="Pfam" id="PF14022">
    <property type="entry name" value="DUF4238"/>
    <property type="match status" value="1"/>
</dbReference>
<accession>A0A2T4JUC6</accession>
<gene>
    <name evidence="1" type="ORF">C5F48_11865</name>
</gene>
<comment type="caution">
    <text evidence="1">The sequence shown here is derived from an EMBL/GenBank/DDBJ whole genome shotgun (WGS) entry which is preliminary data.</text>
</comment>
<dbReference type="Proteomes" id="UP000241010">
    <property type="component" value="Unassembled WGS sequence"/>
</dbReference>
<dbReference type="EMBL" id="PZKG01000048">
    <property type="protein sequence ID" value="PTE21512.1"/>
    <property type="molecule type" value="Genomic_DNA"/>
</dbReference>
<proteinExistence type="predicted"/>
<sequence>MSTGYRHNHYVPEWYQKQFLPAGTTRHHYLDLKPDRRTSNGHSFLRKNLHFWGPKQCFAQDDLYTTRWGHVENRDIEKFFFGHFDTTGPKAVKHFANFQFNSDAGEALTTLLPYMSVQKLRTPKGLAWLRKTFKTRDRNSTLTQLQRLQNLFCAIWGEAVWQIADATHSATKFIISDHPVVTYNRECFPGSRWCIGENDPDIRFAATHTYFPLSSDKVLILTNLNWARDPYQNPMTLRPNPRFMRSAALFKITDIQHERHLTEEEVIEINYITKMRALRYVAAAKREWLFPEKYLRSKNWRKLGDGYLLMPDPRHIHGGGKMFVGYKGGRSESWSEYGHRPWEGGYEDGARQEREWAAMQKFKTEWAATYGPDYRGVLYDVVSHRDGVRRSMGEEWHREECERDAHYIKLPGEQARRRKLRR</sequence>
<dbReference type="InterPro" id="IPR025332">
    <property type="entry name" value="DUF4238"/>
</dbReference>
<dbReference type="RefSeq" id="WP_107664128.1">
    <property type="nucleotide sequence ID" value="NZ_PZKG01000048.1"/>
</dbReference>
<keyword evidence="2" id="KW-1185">Reference proteome</keyword>
<evidence type="ECO:0000313" key="2">
    <source>
        <dbReference type="Proteomes" id="UP000241010"/>
    </source>
</evidence>
<dbReference type="OrthoDB" id="1551443at2"/>
<reference evidence="1 2" key="1">
    <citation type="submission" date="2018-03" db="EMBL/GenBank/DDBJ databases">
        <title>Cereibacter changlensis.</title>
        <authorList>
            <person name="Meyer T.E."/>
            <person name="Miller S."/>
            <person name="Lodha T."/>
            <person name="Gandham S."/>
            <person name="Chintalapati S."/>
            <person name="Chintalapati V.R."/>
        </authorList>
    </citation>
    <scope>NUCLEOTIDE SEQUENCE [LARGE SCALE GENOMIC DNA]</scope>
    <source>
        <strain evidence="1 2">JA139</strain>
    </source>
</reference>
<name>A0A2T4JUC6_9RHOB</name>
<dbReference type="AlphaFoldDB" id="A0A2T4JUC6"/>
<evidence type="ECO:0008006" key="3">
    <source>
        <dbReference type="Google" id="ProtNLM"/>
    </source>
</evidence>
<evidence type="ECO:0000313" key="1">
    <source>
        <dbReference type="EMBL" id="PTE21512.1"/>
    </source>
</evidence>
<organism evidence="1 2">
    <name type="scientific">Cereibacter changlensis JA139</name>
    <dbReference type="NCBI Taxonomy" id="1188249"/>
    <lineage>
        <taxon>Bacteria</taxon>
        <taxon>Pseudomonadati</taxon>
        <taxon>Pseudomonadota</taxon>
        <taxon>Alphaproteobacteria</taxon>
        <taxon>Rhodobacterales</taxon>
        <taxon>Paracoccaceae</taxon>
        <taxon>Cereibacter</taxon>
    </lineage>
</organism>
<protein>
    <recommendedName>
        <fullName evidence="3">DUF4238 domain-containing protein</fullName>
    </recommendedName>
</protein>